<evidence type="ECO:0000313" key="2">
    <source>
        <dbReference type="EMBL" id="KNZ56256.1"/>
    </source>
</evidence>
<dbReference type="Proteomes" id="UP000037035">
    <property type="component" value="Unassembled WGS sequence"/>
</dbReference>
<reference evidence="2 3" key="1">
    <citation type="submission" date="2015-08" db="EMBL/GenBank/DDBJ databases">
        <title>Next Generation Sequencing and Analysis of the Genome of Puccinia sorghi L Schw, the Causal Agent of Maize Common Rust.</title>
        <authorList>
            <person name="Rochi L."/>
            <person name="Burguener G."/>
            <person name="Darino M."/>
            <person name="Turjanski A."/>
            <person name="Kreff E."/>
            <person name="Dieguez M.J."/>
            <person name="Sacco F."/>
        </authorList>
    </citation>
    <scope>NUCLEOTIDE SEQUENCE [LARGE SCALE GENOMIC DNA]</scope>
    <source>
        <strain evidence="2 3">RO10H11247</strain>
    </source>
</reference>
<feature type="transmembrane region" description="Helical" evidence="1">
    <location>
        <begin position="59"/>
        <end position="83"/>
    </location>
</feature>
<accession>A0A0L6V632</accession>
<keyword evidence="1" id="KW-0472">Membrane</keyword>
<dbReference type="AlphaFoldDB" id="A0A0L6V632"/>
<feature type="non-terminal residue" evidence="2">
    <location>
        <position position="1"/>
    </location>
</feature>
<sequence>IPSGSLIYLGSVGDRFFSNSEFHFVEHLHFVAYLSGLDIFLLSFFFLKKIHSNDSILTWVLLCYIFCYIQSINYIFIYIYVFISWLKFYNLIQFIYRRELLHDFSINCDSSFNIESKLKEMFFSFIFYVKENTLLYHCNWISIWFYNCSSLLNFNAVLKFVHIFQKTDQLLPEHFPSSSSHTYRLDTTIIQYTYDLTYGNCNGTCHANWSNYFVGFLSSVLLTCDLGHNKIELKPNVNLISFSFLFLQLSTLQVCLSLDSSSLFFKTKLGLFHQNELYQGTQSEQLIPQCFNCWKIGHTESDDKFSLPPPWCDSCPLLKQEIQNQKRWCHQNTAHFVDTDKILMVILCPFFVPTAQCTLVRHVLPTFLFRHATVDYNLCMKGARECGQGVDSPADVITWVVDVEPDG</sequence>
<feature type="transmembrane region" description="Helical" evidence="1">
    <location>
        <begin position="27"/>
        <end position="47"/>
    </location>
</feature>
<dbReference type="VEuPathDB" id="FungiDB:VP01_2452g1"/>
<evidence type="ECO:0000256" key="1">
    <source>
        <dbReference type="SAM" id="Phobius"/>
    </source>
</evidence>
<proteinExistence type="predicted"/>
<evidence type="ECO:0000313" key="3">
    <source>
        <dbReference type="Proteomes" id="UP000037035"/>
    </source>
</evidence>
<keyword evidence="1" id="KW-0812">Transmembrane</keyword>
<organism evidence="2 3">
    <name type="scientific">Puccinia sorghi</name>
    <dbReference type="NCBI Taxonomy" id="27349"/>
    <lineage>
        <taxon>Eukaryota</taxon>
        <taxon>Fungi</taxon>
        <taxon>Dikarya</taxon>
        <taxon>Basidiomycota</taxon>
        <taxon>Pucciniomycotina</taxon>
        <taxon>Pucciniomycetes</taxon>
        <taxon>Pucciniales</taxon>
        <taxon>Pucciniaceae</taxon>
        <taxon>Puccinia</taxon>
    </lineage>
</organism>
<gene>
    <name evidence="2" type="ORF">VP01_2452g1</name>
</gene>
<dbReference type="EMBL" id="LAVV01007339">
    <property type="protein sequence ID" value="KNZ56256.1"/>
    <property type="molecule type" value="Genomic_DNA"/>
</dbReference>
<keyword evidence="1" id="KW-1133">Transmembrane helix</keyword>
<keyword evidence="3" id="KW-1185">Reference proteome</keyword>
<name>A0A0L6V632_9BASI</name>
<comment type="caution">
    <text evidence="2">The sequence shown here is derived from an EMBL/GenBank/DDBJ whole genome shotgun (WGS) entry which is preliminary data.</text>
</comment>
<protein>
    <submittedName>
        <fullName evidence="2">Uncharacterized protein</fullName>
    </submittedName>
</protein>